<keyword evidence="3" id="KW-1185">Reference proteome</keyword>
<dbReference type="Gene3D" id="3.20.20.370">
    <property type="entry name" value="Glycoside hydrolase/deacetylase"/>
    <property type="match status" value="1"/>
</dbReference>
<proteinExistence type="predicted"/>
<dbReference type="InterPro" id="IPR002509">
    <property type="entry name" value="NODB_dom"/>
</dbReference>
<evidence type="ECO:0000313" key="2">
    <source>
        <dbReference type="EMBL" id="GLF93962.1"/>
    </source>
</evidence>
<evidence type="ECO:0000313" key="3">
    <source>
        <dbReference type="Proteomes" id="UP001291653"/>
    </source>
</evidence>
<dbReference type="InterPro" id="IPR037950">
    <property type="entry name" value="PgdA-like"/>
</dbReference>
<reference evidence="2 3" key="1">
    <citation type="submission" date="2022-10" db="EMBL/GenBank/DDBJ databases">
        <title>Draft genome sequence of Streptomyces sp. YSPA8.</title>
        <authorList>
            <person name="Moriuchi R."/>
            <person name="Dohra H."/>
            <person name="Yamamura H."/>
            <person name="Kodani S."/>
        </authorList>
    </citation>
    <scope>NUCLEOTIDE SEQUENCE [LARGE SCALE GENOMIC DNA]</scope>
    <source>
        <strain evidence="2 3">YSPA8</strain>
    </source>
</reference>
<sequence length="275" mass="29825">MALTVDFDAEELWLAEDPANAARPGVLSQARYGAEIGVPRLLDMLDRLGVPATFFVCGRDAERYPSVMESVAARGHEIGHHGHTHRSPHLMTREEEAQELARGLAVLGEFTDRVAGYRSPSWDLSPHTLDLLVEHGFGYSSNLMDAVVPYRHPGHDLVEIPVHWTLDDAPHFWFDATSWDRTIRSAREVAEVWGEEASAIHDIGGLVTLTVHPQLIGRPGRLRMLEEFLTGVRAYDGGGGGGVWFATCGEVADTVRRAPAGTGAGSGAGFAGARS</sequence>
<dbReference type="EMBL" id="BSBI01000002">
    <property type="protein sequence ID" value="GLF93962.1"/>
    <property type="molecule type" value="Genomic_DNA"/>
</dbReference>
<dbReference type="PROSITE" id="PS51677">
    <property type="entry name" value="NODB"/>
    <property type="match status" value="1"/>
</dbReference>
<dbReference type="Proteomes" id="UP001291653">
    <property type="component" value="Unassembled WGS sequence"/>
</dbReference>
<dbReference type="PANTHER" id="PTHR47561">
    <property type="entry name" value="POLYSACCHARIDE DEACETYLASE FAMILY PROTEIN (AFU_ORTHOLOGUE AFUA_6G05030)"/>
    <property type="match status" value="1"/>
</dbReference>
<dbReference type="CDD" id="cd10938">
    <property type="entry name" value="CE4_HpPgdA_like"/>
    <property type="match status" value="1"/>
</dbReference>
<name>A0ABQ5NUD8_9ACTN</name>
<organism evidence="2 3">
    <name type="scientific">Streptomyces yaizuensis</name>
    <dbReference type="NCBI Taxonomy" id="2989713"/>
    <lineage>
        <taxon>Bacteria</taxon>
        <taxon>Bacillati</taxon>
        <taxon>Actinomycetota</taxon>
        <taxon>Actinomycetes</taxon>
        <taxon>Kitasatosporales</taxon>
        <taxon>Streptomycetaceae</taxon>
        <taxon>Streptomyces</taxon>
    </lineage>
</organism>
<evidence type="ECO:0000259" key="1">
    <source>
        <dbReference type="PROSITE" id="PS51677"/>
    </source>
</evidence>
<comment type="caution">
    <text evidence="2">The sequence shown here is derived from an EMBL/GenBank/DDBJ whole genome shotgun (WGS) entry which is preliminary data.</text>
</comment>
<dbReference type="Pfam" id="PF01522">
    <property type="entry name" value="Polysacc_deac_1"/>
    <property type="match status" value="1"/>
</dbReference>
<protein>
    <submittedName>
        <fullName evidence="2">Polysaccharide deacetylase</fullName>
    </submittedName>
</protein>
<accession>A0ABQ5NUD8</accession>
<dbReference type="SUPFAM" id="SSF88713">
    <property type="entry name" value="Glycoside hydrolase/deacetylase"/>
    <property type="match status" value="1"/>
</dbReference>
<dbReference type="InterPro" id="IPR011330">
    <property type="entry name" value="Glyco_hydro/deAcase_b/a-brl"/>
</dbReference>
<feature type="domain" description="NodB homology" evidence="1">
    <location>
        <begin position="24"/>
        <end position="246"/>
    </location>
</feature>
<dbReference type="RefSeq" id="WP_323446035.1">
    <property type="nucleotide sequence ID" value="NZ_BSBI01000002.1"/>
</dbReference>
<gene>
    <name evidence="2" type="ORF">SYYSPA8_06715</name>
</gene>
<dbReference type="PANTHER" id="PTHR47561:SF1">
    <property type="entry name" value="POLYSACCHARIDE DEACETYLASE FAMILY PROTEIN (AFU_ORTHOLOGUE AFUA_6G05030)"/>
    <property type="match status" value="1"/>
</dbReference>